<keyword evidence="7" id="KW-0411">Iron-sulfur</keyword>
<feature type="domain" description="Aminotransferase class V" evidence="9">
    <location>
        <begin position="41"/>
        <end position="200"/>
    </location>
</feature>
<dbReference type="InterPro" id="IPR015422">
    <property type="entry name" value="PyrdxlP-dep_Trfase_small"/>
</dbReference>
<evidence type="ECO:0000256" key="3">
    <source>
        <dbReference type="ARBA" id="ARBA00022679"/>
    </source>
</evidence>
<dbReference type="PANTHER" id="PTHR11601:SF34">
    <property type="entry name" value="CYSTEINE DESULFURASE"/>
    <property type="match status" value="1"/>
</dbReference>
<dbReference type="Gene3D" id="3.40.640.10">
    <property type="entry name" value="Type I PLP-dependent aspartate aminotransferase-like (Major domain)"/>
    <property type="match status" value="1"/>
</dbReference>
<comment type="cofactor">
    <cofactor evidence="1">
        <name>pyridoxal 5'-phosphate</name>
        <dbReference type="ChEBI" id="CHEBI:597326"/>
    </cofactor>
</comment>
<evidence type="ECO:0000256" key="4">
    <source>
        <dbReference type="ARBA" id="ARBA00022723"/>
    </source>
</evidence>
<dbReference type="InterPro" id="IPR000192">
    <property type="entry name" value="Aminotrans_V_dom"/>
</dbReference>
<dbReference type="Gene3D" id="1.10.260.50">
    <property type="match status" value="1"/>
</dbReference>
<organism evidence="10">
    <name type="scientific">freshwater metagenome</name>
    <dbReference type="NCBI Taxonomy" id="449393"/>
    <lineage>
        <taxon>unclassified sequences</taxon>
        <taxon>metagenomes</taxon>
        <taxon>ecological metagenomes</taxon>
    </lineage>
</organism>
<dbReference type="GO" id="GO:0051536">
    <property type="term" value="F:iron-sulfur cluster binding"/>
    <property type="evidence" value="ECO:0007669"/>
    <property type="project" value="UniProtKB-KW"/>
</dbReference>
<gene>
    <name evidence="10" type="ORF">UFOPK2766_02299</name>
</gene>
<name>A0A6J6URZ7_9ZZZZ</name>
<dbReference type="AlphaFoldDB" id="A0A6J6URZ7"/>
<dbReference type="InterPro" id="IPR016454">
    <property type="entry name" value="Cysteine_dSase"/>
</dbReference>
<evidence type="ECO:0000256" key="1">
    <source>
        <dbReference type="ARBA" id="ARBA00001933"/>
    </source>
</evidence>
<proteinExistence type="inferred from homology"/>
<evidence type="ECO:0000259" key="9">
    <source>
        <dbReference type="Pfam" id="PF00266"/>
    </source>
</evidence>
<dbReference type="InterPro" id="IPR015421">
    <property type="entry name" value="PyrdxlP-dep_Trfase_major"/>
</dbReference>
<dbReference type="PANTHER" id="PTHR11601">
    <property type="entry name" value="CYSTEINE DESULFURYLASE FAMILY MEMBER"/>
    <property type="match status" value="1"/>
</dbReference>
<accession>A0A6J6URZ7</accession>
<keyword evidence="4" id="KW-0479">Metal-binding</keyword>
<keyword evidence="6" id="KW-0408">Iron</keyword>
<dbReference type="InterPro" id="IPR015424">
    <property type="entry name" value="PyrdxlP-dep_Trfase"/>
</dbReference>
<dbReference type="PIRSF" id="PIRSF005572">
    <property type="entry name" value="NifS"/>
    <property type="match status" value="1"/>
</dbReference>
<keyword evidence="3" id="KW-0808">Transferase</keyword>
<evidence type="ECO:0000256" key="8">
    <source>
        <dbReference type="SAM" id="MobiDB-lite"/>
    </source>
</evidence>
<dbReference type="EMBL" id="CAEZYU010000173">
    <property type="protein sequence ID" value="CAB4762510.1"/>
    <property type="molecule type" value="Genomic_DNA"/>
</dbReference>
<comment type="similarity">
    <text evidence="2">Belongs to the class-V pyridoxal-phosphate-dependent aminotransferase family. NifS/IscS subfamily.</text>
</comment>
<dbReference type="Pfam" id="PF00266">
    <property type="entry name" value="Aminotran_5"/>
    <property type="match status" value="2"/>
</dbReference>
<feature type="domain" description="Aminotransferase class V" evidence="9">
    <location>
        <begin position="230"/>
        <end position="421"/>
    </location>
</feature>
<feature type="region of interest" description="Disordered" evidence="8">
    <location>
        <begin position="205"/>
        <end position="228"/>
    </location>
</feature>
<dbReference type="SUPFAM" id="SSF53383">
    <property type="entry name" value="PLP-dependent transferases"/>
    <property type="match status" value="1"/>
</dbReference>
<dbReference type="GO" id="GO:0046872">
    <property type="term" value="F:metal ion binding"/>
    <property type="evidence" value="ECO:0007669"/>
    <property type="project" value="UniProtKB-KW"/>
</dbReference>
<evidence type="ECO:0000313" key="10">
    <source>
        <dbReference type="EMBL" id="CAB4762510.1"/>
    </source>
</evidence>
<evidence type="ECO:0000256" key="7">
    <source>
        <dbReference type="ARBA" id="ARBA00023014"/>
    </source>
</evidence>
<feature type="compositionally biased region" description="Basic and acidic residues" evidence="8">
    <location>
        <begin position="206"/>
        <end position="217"/>
    </location>
</feature>
<dbReference type="GO" id="GO:0016740">
    <property type="term" value="F:transferase activity"/>
    <property type="evidence" value="ECO:0007669"/>
    <property type="project" value="UniProtKB-KW"/>
</dbReference>
<reference evidence="10" key="1">
    <citation type="submission" date="2020-05" db="EMBL/GenBank/DDBJ databases">
        <authorList>
            <person name="Chiriac C."/>
            <person name="Salcher M."/>
            <person name="Ghai R."/>
            <person name="Kavagutti S V."/>
        </authorList>
    </citation>
    <scope>NUCLEOTIDE SEQUENCE</scope>
</reference>
<dbReference type="Gene3D" id="3.90.1150.10">
    <property type="entry name" value="Aspartate Aminotransferase, domain 1"/>
    <property type="match status" value="1"/>
</dbReference>
<protein>
    <submittedName>
        <fullName evidence="10">Unannotated protein</fullName>
    </submittedName>
</protein>
<evidence type="ECO:0000256" key="6">
    <source>
        <dbReference type="ARBA" id="ARBA00023004"/>
    </source>
</evidence>
<evidence type="ECO:0000256" key="5">
    <source>
        <dbReference type="ARBA" id="ARBA00022898"/>
    </source>
</evidence>
<sequence>MIRSPGKPNQTAVAEVALTRTAPTQHELIRPDSPLNDLVDLDHAATTSLRPEVAAAMEPFGSSRYGNPSGSHRLARDAVRAVDEARERIAGVVGCRPSEVIFTSGGTESDNHAITGGLPARTSLPICSAVEHHAVLDVVRALGGSIVGVDRDGRIDHEDLEAVLNSVTTSGLEVGVVSVMLANNEVGSINDLSAVAACIAQSSRSEAGRSEAGRSEASRANPAGTGRIPLHTDAVQAAAWLDLRIAAAAADMISLSAHKLGGPKGIGALVVRESTQIRPMILGGGQERDRRSGTLNVAGIVGFAAALDAVDEQRDLTNHRVAELREQLMRGLVESVDGLTETVDRSETLPGSCHVCIDGVDSESLLLLLEAEGVLASAGSSCASGAREASHVLTALGVAEESAQGAVRFWLGWDSTQGDVDVALRAVPAAVKRVREFGR</sequence>
<keyword evidence="5" id="KW-0663">Pyridoxal phosphate</keyword>
<evidence type="ECO:0000256" key="2">
    <source>
        <dbReference type="ARBA" id="ARBA00006490"/>
    </source>
</evidence>